<dbReference type="EMBL" id="JAGQHR010000037">
    <property type="protein sequence ID" value="MCA9726507.1"/>
    <property type="molecule type" value="Genomic_DNA"/>
</dbReference>
<protein>
    <submittedName>
        <fullName evidence="2">DinB family protein</fullName>
    </submittedName>
</protein>
<proteinExistence type="predicted"/>
<dbReference type="InterPro" id="IPR034660">
    <property type="entry name" value="DinB/YfiT-like"/>
</dbReference>
<evidence type="ECO:0000313" key="3">
    <source>
        <dbReference type="Proteomes" id="UP000697710"/>
    </source>
</evidence>
<dbReference type="InterPro" id="IPR024775">
    <property type="entry name" value="DinB-like"/>
</dbReference>
<evidence type="ECO:0000313" key="2">
    <source>
        <dbReference type="EMBL" id="MCA9726507.1"/>
    </source>
</evidence>
<comment type="caution">
    <text evidence="2">The sequence shown here is derived from an EMBL/GenBank/DDBJ whole genome shotgun (WGS) entry which is preliminary data.</text>
</comment>
<evidence type="ECO:0000259" key="1">
    <source>
        <dbReference type="Pfam" id="PF12867"/>
    </source>
</evidence>
<feature type="domain" description="DinB-like" evidence="1">
    <location>
        <begin position="26"/>
        <end position="146"/>
    </location>
</feature>
<gene>
    <name evidence="2" type="ORF">KC729_02425</name>
</gene>
<organism evidence="2 3">
    <name type="scientific">Eiseniibacteriota bacterium</name>
    <dbReference type="NCBI Taxonomy" id="2212470"/>
    <lineage>
        <taxon>Bacteria</taxon>
        <taxon>Candidatus Eiseniibacteriota</taxon>
    </lineage>
</organism>
<accession>A0A956RNM5</accession>
<reference evidence="2" key="2">
    <citation type="journal article" date="2021" name="Microbiome">
        <title>Successional dynamics and alternative stable states in a saline activated sludge microbial community over 9 years.</title>
        <authorList>
            <person name="Wang Y."/>
            <person name="Ye J."/>
            <person name="Ju F."/>
            <person name="Liu L."/>
            <person name="Boyd J.A."/>
            <person name="Deng Y."/>
            <person name="Parks D.H."/>
            <person name="Jiang X."/>
            <person name="Yin X."/>
            <person name="Woodcroft B.J."/>
            <person name="Tyson G.W."/>
            <person name="Hugenholtz P."/>
            <person name="Polz M.F."/>
            <person name="Zhang T."/>
        </authorList>
    </citation>
    <scope>NUCLEOTIDE SEQUENCE</scope>
    <source>
        <strain evidence="2">HKST-UBA01</strain>
    </source>
</reference>
<sequence>MNESDRLAKELELALHGGAWHGPSWREIVNGVGPTVATRRPLSGVHSIAELVAHAATWNEVVVARLGGGNPAVTPEENFPRIDRLTRTQWRDLVARFLDGGDALVRQVREFPPTKLHERRPRPADGTWQDLILGQLQHLLYHGGQVALLKKGRPAR</sequence>
<dbReference type="Pfam" id="PF12867">
    <property type="entry name" value="DinB_2"/>
    <property type="match status" value="1"/>
</dbReference>
<dbReference type="Gene3D" id="1.20.120.450">
    <property type="entry name" value="dinb family like domain"/>
    <property type="match status" value="1"/>
</dbReference>
<name>A0A956RNM5_UNCEI</name>
<reference evidence="2" key="1">
    <citation type="submission" date="2020-04" db="EMBL/GenBank/DDBJ databases">
        <authorList>
            <person name="Zhang T."/>
        </authorList>
    </citation>
    <scope>NUCLEOTIDE SEQUENCE</scope>
    <source>
        <strain evidence="2">HKST-UBA01</strain>
    </source>
</reference>
<dbReference type="SUPFAM" id="SSF109854">
    <property type="entry name" value="DinB/YfiT-like putative metalloenzymes"/>
    <property type="match status" value="1"/>
</dbReference>
<dbReference type="Proteomes" id="UP000697710">
    <property type="component" value="Unassembled WGS sequence"/>
</dbReference>
<dbReference type="AlphaFoldDB" id="A0A956RNM5"/>